<dbReference type="Pfam" id="PF00009">
    <property type="entry name" value="GTP_EFTU"/>
    <property type="match status" value="1"/>
</dbReference>
<comment type="subcellular location">
    <subcellularLocation>
        <location evidence="1">Cytoplasm</location>
    </subcellularLocation>
</comment>
<dbReference type="PANTHER" id="PTHR42908">
    <property type="entry name" value="TRANSLATION ELONGATION FACTOR-RELATED"/>
    <property type="match status" value="1"/>
</dbReference>
<feature type="compositionally biased region" description="Polar residues" evidence="10">
    <location>
        <begin position="510"/>
        <end position="526"/>
    </location>
</feature>
<dbReference type="InterPro" id="IPR014721">
    <property type="entry name" value="Ribsml_uS5_D2-typ_fold_subgr"/>
</dbReference>
<evidence type="ECO:0000256" key="8">
    <source>
        <dbReference type="ARBA" id="ARBA00068031"/>
    </source>
</evidence>
<dbReference type="InterPro" id="IPR005225">
    <property type="entry name" value="Small_GTP-bd"/>
</dbReference>
<evidence type="ECO:0000256" key="5">
    <source>
        <dbReference type="ARBA" id="ARBA00022801"/>
    </source>
</evidence>
<dbReference type="InterPro" id="IPR027417">
    <property type="entry name" value="P-loop_NTPase"/>
</dbReference>
<evidence type="ECO:0000256" key="10">
    <source>
        <dbReference type="SAM" id="MobiDB-lite"/>
    </source>
</evidence>
<dbReference type="PRINTS" id="PR00315">
    <property type="entry name" value="ELONGATNFCT"/>
</dbReference>
<evidence type="ECO:0000256" key="3">
    <source>
        <dbReference type="ARBA" id="ARBA00022517"/>
    </source>
</evidence>
<dbReference type="GO" id="GO:0003924">
    <property type="term" value="F:GTPase activity"/>
    <property type="evidence" value="ECO:0007669"/>
    <property type="project" value="InterPro"/>
</dbReference>
<evidence type="ECO:0000256" key="9">
    <source>
        <dbReference type="ARBA" id="ARBA00081809"/>
    </source>
</evidence>
<dbReference type="InterPro" id="IPR009000">
    <property type="entry name" value="Transl_B-barrel_sf"/>
</dbReference>
<dbReference type="Proteomes" id="UP001365542">
    <property type="component" value="Unassembled WGS sequence"/>
</dbReference>
<dbReference type="Gene3D" id="3.40.50.300">
    <property type="entry name" value="P-loop containing nucleotide triphosphate hydrolases"/>
    <property type="match status" value="1"/>
</dbReference>
<feature type="region of interest" description="Disordered" evidence="10">
    <location>
        <begin position="212"/>
        <end position="235"/>
    </location>
</feature>
<dbReference type="Pfam" id="PF25118">
    <property type="entry name" value="EFL1"/>
    <property type="match status" value="1"/>
</dbReference>
<accession>A0AAV9X2G2</accession>
<comment type="catalytic activity">
    <reaction evidence="7">
        <text>GTP + H2O = GDP + phosphate + H(+)</text>
        <dbReference type="Rhea" id="RHEA:19669"/>
        <dbReference type="ChEBI" id="CHEBI:15377"/>
        <dbReference type="ChEBI" id="CHEBI:15378"/>
        <dbReference type="ChEBI" id="CHEBI:37565"/>
        <dbReference type="ChEBI" id="CHEBI:43474"/>
        <dbReference type="ChEBI" id="CHEBI:58189"/>
    </reaction>
</comment>
<dbReference type="SMART" id="SM00838">
    <property type="entry name" value="EFG_C"/>
    <property type="match status" value="1"/>
</dbReference>
<dbReference type="GO" id="GO:0003746">
    <property type="term" value="F:translation elongation factor activity"/>
    <property type="evidence" value="ECO:0007669"/>
    <property type="project" value="UniProtKB-KW"/>
</dbReference>
<dbReference type="InterPro" id="IPR000795">
    <property type="entry name" value="T_Tr_GTP-bd_dom"/>
</dbReference>
<gene>
    <name evidence="12" type="primary">EFTUD1</name>
    <name evidence="12" type="ORF">TWF694_002477</name>
</gene>
<evidence type="ECO:0000256" key="4">
    <source>
        <dbReference type="ARBA" id="ARBA00022741"/>
    </source>
</evidence>
<dbReference type="EMBL" id="JAVHJO010000011">
    <property type="protein sequence ID" value="KAK6533539.1"/>
    <property type="molecule type" value="Genomic_DNA"/>
</dbReference>
<dbReference type="GO" id="GO:0005829">
    <property type="term" value="C:cytosol"/>
    <property type="evidence" value="ECO:0007669"/>
    <property type="project" value="TreeGrafter"/>
</dbReference>
<dbReference type="InterPro" id="IPR035647">
    <property type="entry name" value="EFG_III/V"/>
</dbReference>
<dbReference type="CDD" id="cd01681">
    <property type="entry name" value="aeEF2_snRNP_like_IV"/>
    <property type="match status" value="1"/>
</dbReference>
<keyword evidence="4" id="KW-0547">Nucleotide-binding</keyword>
<dbReference type="FunFam" id="3.30.70.870:FF:000002">
    <property type="entry name" value="Translation elongation factor 2"/>
    <property type="match status" value="1"/>
</dbReference>
<dbReference type="CDD" id="cd16261">
    <property type="entry name" value="EF2_snRNP_III"/>
    <property type="match status" value="1"/>
</dbReference>
<organism evidence="12 13">
    <name type="scientific">Orbilia ellipsospora</name>
    <dbReference type="NCBI Taxonomy" id="2528407"/>
    <lineage>
        <taxon>Eukaryota</taxon>
        <taxon>Fungi</taxon>
        <taxon>Dikarya</taxon>
        <taxon>Ascomycota</taxon>
        <taxon>Pezizomycotina</taxon>
        <taxon>Orbiliomycetes</taxon>
        <taxon>Orbiliales</taxon>
        <taxon>Orbiliaceae</taxon>
        <taxon>Orbilia</taxon>
    </lineage>
</organism>
<dbReference type="CDD" id="cd01885">
    <property type="entry name" value="EF2"/>
    <property type="match status" value="1"/>
</dbReference>
<dbReference type="Pfam" id="PF00679">
    <property type="entry name" value="EFG_C"/>
    <property type="match status" value="1"/>
</dbReference>
<dbReference type="FunFam" id="3.30.70.240:FF:000006">
    <property type="entry name" value="Elongation factor like GTPase 1"/>
    <property type="match status" value="1"/>
</dbReference>
<evidence type="ECO:0000256" key="2">
    <source>
        <dbReference type="ARBA" id="ARBA00022490"/>
    </source>
</evidence>
<dbReference type="NCBIfam" id="TIGR00231">
    <property type="entry name" value="small_GTP"/>
    <property type="match status" value="1"/>
</dbReference>
<keyword evidence="5" id="KW-0378">Hydrolase</keyword>
<keyword evidence="12" id="KW-0251">Elongation factor</keyword>
<dbReference type="SUPFAM" id="SSF50447">
    <property type="entry name" value="Translation proteins"/>
    <property type="match status" value="1"/>
</dbReference>
<comment type="caution">
    <text evidence="12">The sequence shown here is derived from an EMBL/GenBank/DDBJ whole genome shotgun (WGS) entry which is preliminary data.</text>
</comment>
<evidence type="ECO:0000313" key="13">
    <source>
        <dbReference type="Proteomes" id="UP001365542"/>
    </source>
</evidence>
<protein>
    <recommendedName>
        <fullName evidence="8">Ribosome assembly protein 1</fullName>
    </recommendedName>
    <alternativeName>
        <fullName evidence="9">Elongation factor-like 1</fullName>
    </alternativeName>
</protein>
<dbReference type="GO" id="GO:0005525">
    <property type="term" value="F:GTP binding"/>
    <property type="evidence" value="ECO:0007669"/>
    <property type="project" value="UniProtKB-KW"/>
</dbReference>
<name>A0AAV9X2G2_9PEZI</name>
<dbReference type="FunFam" id="3.90.1430.10:FF:000002">
    <property type="entry name" value="Elongation factor like GTPase 1"/>
    <property type="match status" value="1"/>
</dbReference>
<dbReference type="GO" id="GO:0042256">
    <property type="term" value="P:cytosolic ribosome assembly"/>
    <property type="evidence" value="ECO:0007669"/>
    <property type="project" value="TreeGrafter"/>
</dbReference>
<dbReference type="InterPro" id="IPR020568">
    <property type="entry name" value="Ribosomal_Su5_D2-typ_SF"/>
</dbReference>
<keyword evidence="6" id="KW-0342">GTP-binding</keyword>
<evidence type="ECO:0000256" key="6">
    <source>
        <dbReference type="ARBA" id="ARBA00023134"/>
    </source>
</evidence>
<dbReference type="Gene3D" id="3.90.1430.10">
    <property type="entry name" value="Yeast translation eEF2 (G' domain)"/>
    <property type="match status" value="1"/>
</dbReference>
<dbReference type="Gene3D" id="3.30.70.240">
    <property type="match status" value="1"/>
</dbReference>
<proteinExistence type="predicted"/>
<keyword evidence="13" id="KW-1185">Reference proteome</keyword>
<dbReference type="SUPFAM" id="SSF54211">
    <property type="entry name" value="Ribosomal protein S5 domain 2-like"/>
    <property type="match status" value="1"/>
</dbReference>
<evidence type="ECO:0000256" key="7">
    <source>
        <dbReference type="ARBA" id="ARBA00048548"/>
    </source>
</evidence>
<dbReference type="SUPFAM" id="SSF54980">
    <property type="entry name" value="EF-G C-terminal domain-like"/>
    <property type="match status" value="2"/>
</dbReference>
<sequence length="1103" mass="122199">MPVISPQQLIALQSDSEFIRNICILAHVDHGKTSLSDCLLSSNGIISPKLAGKVRFLDSRPDEQIRGITMESSAISLYFQSLKPPIPPSTSPTLQDYLVNLIDSPGHIDFSSEVSTASRLCDGALVLVDAVEGVCSQTVTVLRQTWLEHLRPVLVVNKIDRLITEWKMSPLEANVHLSKLLEQVNAVMGSFFAGERMEDDLKWREQMEERQKAKAARRASMSTNADDEEGDKPVLGDMDYEEKDDEDLYFSPEKFNVIFASAIDGWAFTVKDFAAIHEKKLGVKREVLEQVLWGDFYLDPKTKRLLKQKHLKGRNLKPMFVQFALENIWAIYDSVLRKDRDQDRVEKIVKTLGIKVLPRDLKSKDSRALLSTIFTQWLPLSRAVLGTVVSQLPSPPAAQKQRITNLIEASPGGVTSIAPEVKNAMETLNTNDETIVAYVSKMISVPEKELPRNQREKLTAEQLRELGRIKRQELARALAATAASEVGSMTSDSAADPELDKVVLDLRNSNIQNTESNSNSGVNTPGSGDDTPKPDPDREHLIGFARLYSGTISVGQTLNVLGPKYDPRHPDQHVSSITVTDLYLMMGRELISLEKVPAGNVFGIGGLEGKVLKNGTLCSTATGAVNLASVASMGGAPIVRVALEPKNPTQLQQMIKGLKLLEQADPCMEYLVQSNGEHVILTAGELHLERCLKDLRERFAKIEIEASKPIVPYRETILSAPEMPPPKNPNLPRGTVITTTAQKHVTVRLRVRPLPSQAVEYLKENVGTIKRFLAERQSGHHEHDELDLTLTAGEEAKGCLPIEEFEKGLQSTLIAGATKDTKNVWTNVVEKISSFAPHRAGPNILIDNSNVLRRAFCEDEDDSTQNGTATANDTDDCQDVPTLKITIKDFRDKIVQAFQSATFQGPLCNEPMQGVAVFVEEVKVEIADDEVEALRLKLGQLIGEFITAVTSAIRTGFLDWSPRLLLAMYSCEIQASTEVLGKVYGVITRRRGRIVAEEMKEGTPFFTIKSLLPVVESFGFADEIRTKTSGAASPQLIFSGFENILDEDPFWVPHTEDELEDLGELADRENVAKRYMDAVRVRKGLFVAKKMLAGAEKQSTRKK</sequence>
<feature type="compositionally biased region" description="Basic and acidic residues" evidence="10">
    <location>
        <begin position="530"/>
        <end position="539"/>
    </location>
</feature>
<evidence type="ECO:0000256" key="1">
    <source>
        <dbReference type="ARBA" id="ARBA00004496"/>
    </source>
</evidence>
<dbReference type="InterPro" id="IPR041095">
    <property type="entry name" value="EFG_II"/>
</dbReference>
<evidence type="ECO:0000313" key="12">
    <source>
        <dbReference type="EMBL" id="KAK6533539.1"/>
    </source>
</evidence>
<dbReference type="GO" id="GO:0043022">
    <property type="term" value="F:ribosome binding"/>
    <property type="evidence" value="ECO:0007669"/>
    <property type="project" value="TreeGrafter"/>
</dbReference>
<feature type="region of interest" description="Disordered" evidence="10">
    <location>
        <begin position="510"/>
        <end position="539"/>
    </location>
</feature>
<keyword evidence="2" id="KW-0963">Cytoplasm</keyword>
<dbReference type="SUPFAM" id="SSF52540">
    <property type="entry name" value="P-loop containing nucleoside triphosphate hydrolases"/>
    <property type="match status" value="1"/>
</dbReference>
<dbReference type="CDD" id="cd16268">
    <property type="entry name" value="EF2_II"/>
    <property type="match status" value="1"/>
</dbReference>
<dbReference type="CDD" id="cd04096">
    <property type="entry name" value="eEF2_snRNP_like_C"/>
    <property type="match status" value="1"/>
</dbReference>
<feature type="domain" description="Tr-type G" evidence="11">
    <location>
        <begin position="17"/>
        <end position="291"/>
    </location>
</feature>
<dbReference type="Gene3D" id="3.30.230.10">
    <property type="match status" value="1"/>
</dbReference>
<dbReference type="InterPro" id="IPR056752">
    <property type="entry name" value="EFL1"/>
</dbReference>
<keyword evidence="12" id="KW-0648">Protein biosynthesis</keyword>
<dbReference type="GO" id="GO:1990904">
    <property type="term" value="C:ribonucleoprotein complex"/>
    <property type="evidence" value="ECO:0007669"/>
    <property type="project" value="TreeGrafter"/>
</dbReference>
<dbReference type="Gene3D" id="3.30.70.870">
    <property type="entry name" value="Elongation Factor G (Translational Gtpase), domain 3"/>
    <property type="match status" value="1"/>
</dbReference>
<reference evidence="12 13" key="1">
    <citation type="submission" date="2019-10" db="EMBL/GenBank/DDBJ databases">
        <authorList>
            <person name="Palmer J.M."/>
        </authorList>
    </citation>
    <scope>NUCLEOTIDE SEQUENCE [LARGE SCALE GENOMIC DNA]</scope>
    <source>
        <strain evidence="12 13">TWF694</strain>
    </source>
</reference>
<dbReference type="AlphaFoldDB" id="A0AAV9X2G2"/>
<dbReference type="PROSITE" id="PS51722">
    <property type="entry name" value="G_TR_2"/>
    <property type="match status" value="1"/>
</dbReference>
<dbReference type="FunFam" id="3.40.50.300:FF:000746">
    <property type="entry name" value="Ribosome assembly protein 1"/>
    <property type="match status" value="1"/>
</dbReference>
<keyword evidence="3" id="KW-0690">Ribosome biogenesis</keyword>
<dbReference type="Gene3D" id="2.40.30.10">
    <property type="entry name" value="Translation factors"/>
    <property type="match status" value="1"/>
</dbReference>
<dbReference type="PANTHER" id="PTHR42908:SF3">
    <property type="entry name" value="ELONGATION FACTOR-LIKE GTPASE 1"/>
    <property type="match status" value="1"/>
</dbReference>
<dbReference type="Pfam" id="PF14492">
    <property type="entry name" value="EFG_III"/>
    <property type="match status" value="1"/>
</dbReference>
<dbReference type="InterPro" id="IPR000640">
    <property type="entry name" value="EFG_V-like"/>
</dbReference>
<evidence type="ECO:0000259" key="11">
    <source>
        <dbReference type="PROSITE" id="PS51722"/>
    </source>
</evidence>